<keyword evidence="3" id="KW-0862">Zinc</keyword>
<evidence type="ECO:0000259" key="8">
    <source>
        <dbReference type="PROSITE" id="PS50808"/>
    </source>
</evidence>
<dbReference type="Proteomes" id="UP000325081">
    <property type="component" value="Unassembled WGS sequence"/>
</dbReference>
<dbReference type="AlphaFoldDB" id="A0A5A7QGQ1"/>
<sequence>MSSQTTRDEEIELGCARQSTQIEILTAYIDSIEAQLDDPHFMLVTQALTGCYQETVPHRPPLSAALSEASDFLSLQTATTTIAPEVHVHRVHYMASSANTQQSGHIGSSLPDEISPSPAESLPPIGAGVSVPPTSSEPAPHNGDHNAVAETTHGRKHTSPVWNHFRRVTINGELKATCNVCQKNLSASTKNGTHHLLEHAKRCARRTSTASDIGQCLLSASRESDGKTELKNHSYDSNLARLHLAYMVIMHDYPLRMVEHKGFRMFLNTIQPLFKPISRNTLRTDIMKIFNEEKSKIMTLLERNDSRIAITTDLWTASNQKKGYMAVTAHFIDNSWRLQSRILRFMYVSCPHTADVICESLFGCLMDWNIDSKLSTLTLDNCTTNDFAVGMLSILMNKFSPDSLLLSDVTYTCVVLHIF</sequence>
<evidence type="ECO:0000256" key="2">
    <source>
        <dbReference type="ARBA" id="ARBA00022771"/>
    </source>
</evidence>
<dbReference type="InterPro" id="IPR012337">
    <property type="entry name" value="RNaseH-like_sf"/>
</dbReference>
<dbReference type="InterPro" id="IPR052035">
    <property type="entry name" value="ZnF_BED_domain_contain"/>
</dbReference>
<accession>A0A5A7QGQ1</accession>
<evidence type="ECO:0000256" key="6">
    <source>
        <dbReference type="PROSITE-ProRule" id="PRU00027"/>
    </source>
</evidence>
<dbReference type="PANTHER" id="PTHR46481">
    <property type="entry name" value="ZINC FINGER BED DOMAIN-CONTAINING PROTEIN 4"/>
    <property type="match status" value="1"/>
</dbReference>
<dbReference type="Pfam" id="PF02892">
    <property type="entry name" value="zf-BED"/>
    <property type="match status" value="1"/>
</dbReference>
<dbReference type="SUPFAM" id="SSF57667">
    <property type="entry name" value="beta-beta-alpha zinc fingers"/>
    <property type="match status" value="1"/>
</dbReference>
<reference evidence="10" key="1">
    <citation type="journal article" date="2019" name="Curr. Biol.">
        <title>Genome Sequence of Striga asiatica Provides Insight into the Evolution of Plant Parasitism.</title>
        <authorList>
            <person name="Yoshida S."/>
            <person name="Kim S."/>
            <person name="Wafula E.K."/>
            <person name="Tanskanen J."/>
            <person name="Kim Y.M."/>
            <person name="Honaas L."/>
            <person name="Yang Z."/>
            <person name="Spallek T."/>
            <person name="Conn C.E."/>
            <person name="Ichihashi Y."/>
            <person name="Cheong K."/>
            <person name="Cui S."/>
            <person name="Der J.P."/>
            <person name="Gundlach H."/>
            <person name="Jiao Y."/>
            <person name="Hori C."/>
            <person name="Ishida J.K."/>
            <person name="Kasahara H."/>
            <person name="Kiba T."/>
            <person name="Kim M.S."/>
            <person name="Koo N."/>
            <person name="Laohavisit A."/>
            <person name="Lee Y.H."/>
            <person name="Lumba S."/>
            <person name="McCourt P."/>
            <person name="Mortimer J.C."/>
            <person name="Mutuku J.M."/>
            <person name="Nomura T."/>
            <person name="Sasaki-Sekimoto Y."/>
            <person name="Seto Y."/>
            <person name="Wang Y."/>
            <person name="Wakatake T."/>
            <person name="Sakakibara H."/>
            <person name="Demura T."/>
            <person name="Yamaguchi S."/>
            <person name="Yoneyama K."/>
            <person name="Manabe R.I."/>
            <person name="Nelson D.C."/>
            <person name="Schulman A.H."/>
            <person name="Timko M.P."/>
            <person name="dePamphilis C.W."/>
            <person name="Choi D."/>
            <person name="Shirasu K."/>
        </authorList>
    </citation>
    <scope>NUCLEOTIDE SEQUENCE [LARGE SCALE GENOMIC DNA]</scope>
    <source>
        <strain evidence="10">cv. UVA1</strain>
    </source>
</reference>
<keyword evidence="4" id="KW-0805">Transcription regulation</keyword>
<dbReference type="GO" id="GO:0003677">
    <property type="term" value="F:DNA binding"/>
    <property type="evidence" value="ECO:0007669"/>
    <property type="project" value="InterPro"/>
</dbReference>
<comment type="caution">
    <text evidence="9">The sequence shown here is derived from an EMBL/GenBank/DDBJ whole genome shotgun (WGS) entry which is preliminary data.</text>
</comment>
<evidence type="ECO:0000313" key="10">
    <source>
        <dbReference type="Proteomes" id="UP000325081"/>
    </source>
</evidence>
<gene>
    <name evidence="9" type="ORF">STAS_21373</name>
</gene>
<evidence type="ECO:0000313" key="9">
    <source>
        <dbReference type="EMBL" id="GER44473.1"/>
    </source>
</evidence>
<keyword evidence="10" id="KW-1185">Reference proteome</keyword>
<organism evidence="9 10">
    <name type="scientific">Striga asiatica</name>
    <name type="common">Asiatic witchweed</name>
    <name type="synonym">Buchnera asiatica</name>
    <dbReference type="NCBI Taxonomy" id="4170"/>
    <lineage>
        <taxon>Eukaryota</taxon>
        <taxon>Viridiplantae</taxon>
        <taxon>Streptophyta</taxon>
        <taxon>Embryophyta</taxon>
        <taxon>Tracheophyta</taxon>
        <taxon>Spermatophyta</taxon>
        <taxon>Magnoliopsida</taxon>
        <taxon>eudicotyledons</taxon>
        <taxon>Gunneridae</taxon>
        <taxon>Pentapetalae</taxon>
        <taxon>asterids</taxon>
        <taxon>lamiids</taxon>
        <taxon>Lamiales</taxon>
        <taxon>Orobanchaceae</taxon>
        <taxon>Buchnereae</taxon>
        <taxon>Striga</taxon>
    </lineage>
</organism>
<evidence type="ECO:0000256" key="1">
    <source>
        <dbReference type="ARBA" id="ARBA00022723"/>
    </source>
</evidence>
<dbReference type="InterPro" id="IPR003656">
    <property type="entry name" value="Znf_BED"/>
</dbReference>
<dbReference type="SUPFAM" id="SSF53098">
    <property type="entry name" value="Ribonuclease H-like"/>
    <property type="match status" value="1"/>
</dbReference>
<dbReference type="SMART" id="SM00614">
    <property type="entry name" value="ZnF_BED"/>
    <property type="match status" value="1"/>
</dbReference>
<dbReference type="PANTHER" id="PTHR46481:SF11">
    <property type="entry name" value="ZINC FINGER BED DOMAIN-CONTAINING PROTEIN RICESLEEPER 2-LIKE"/>
    <property type="match status" value="1"/>
</dbReference>
<feature type="region of interest" description="Disordered" evidence="7">
    <location>
        <begin position="99"/>
        <end position="160"/>
    </location>
</feature>
<dbReference type="InterPro" id="IPR036236">
    <property type="entry name" value="Znf_C2H2_sf"/>
</dbReference>
<dbReference type="OrthoDB" id="1937726at2759"/>
<proteinExistence type="predicted"/>
<dbReference type="GO" id="GO:0008270">
    <property type="term" value="F:zinc ion binding"/>
    <property type="evidence" value="ECO:0007669"/>
    <property type="project" value="UniProtKB-KW"/>
</dbReference>
<keyword evidence="5" id="KW-0804">Transcription</keyword>
<evidence type="ECO:0000256" key="5">
    <source>
        <dbReference type="ARBA" id="ARBA00023163"/>
    </source>
</evidence>
<keyword evidence="2 6" id="KW-0863">Zinc-finger</keyword>
<dbReference type="EMBL" id="BKCP01006959">
    <property type="protein sequence ID" value="GER44473.1"/>
    <property type="molecule type" value="Genomic_DNA"/>
</dbReference>
<evidence type="ECO:0000256" key="4">
    <source>
        <dbReference type="ARBA" id="ARBA00023015"/>
    </source>
</evidence>
<evidence type="ECO:0000256" key="7">
    <source>
        <dbReference type="SAM" id="MobiDB-lite"/>
    </source>
</evidence>
<protein>
    <submittedName>
        <fullName evidence="9">HAT family dimerisation domain containing protein</fullName>
    </submittedName>
</protein>
<keyword evidence="1" id="KW-0479">Metal-binding</keyword>
<name>A0A5A7QGQ1_STRAF</name>
<feature type="domain" description="BED-type" evidence="8">
    <location>
        <begin position="156"/>
        <end position="210"/>
    </location>
</feature>
<evidence type="ECO:0000256" key="3">
    <source>
        <dbReference type="ARBA" id="ARBA00022833"/>
    </source>
</evidence>
<dbReference type="PROSITE" id="PS50808">
    <property type="entry name" value="ZF_BED"/>
    <property type="match status" value="1"/>
</dbReference>